<dbReference type="Proteomes" id="UP000324222">
    <property type="component" value="Unassembled WGS sequence"/>
</dbReference>
<dbReference type="AlphaFoldDB" id="A0A5B7J115"/>
<keyword evidence="2" id="KW-1185">Reference proteome</keyword>
<comment type="caution">
    <text evidence="1">The sequence shown here is derived from an EMBL/GenBank/DDBJ whole genome shotgun (WGS) entry which is preliminary data.</text>
</comment>
<organism evidence="1 2">
    <name type="scientific">Portunus trituberculatus</name>
    <name type="common">Swimming crab</name>
    <name type="synonym">Neptunus trituberculatus</name>
    <dbReference type="NCBI Taxonomy" id="210409"/>
    <lineage>
        <taxon>Eukaryota</taxon>
        <taxon>Metazoa</taxon>
        <taxon>Ecdysozoa</taxon>
        <taxon>Arthropoda</taxon>
        <taxon>Crustacea</taxon>
        <taxon>Multicrustacea</taxon>
        <taxon>Malacostraca</taxon>
        <taxon>Eumalacostraca</taxon>
        <taxon>Eucarida</taxon>
        <taxon>Decapoda</taxon>
        <taxon>Pleocyemata</taxon>
        <taxon>Brachyura</taxon>
        <taxon>Eubrachyura</taxon>
        <taxon>Portunoidea</taxon>
        <taxon>Portunidae</taxon>
        <taxon>Portuninae</taxon>
        <taxon>Portunus</taxon>
    </lineage>
</organism>
<accession>A0A5B7J115</accession>
<gene>
    <name evidence="1" type="ORF">E2C01_086521</name>
</gene>
<reference evidence="1 2" key="1">
    <citation type="submission" date="2019-05" db="EMBL/GenBank/DDBJ databases">
        <title>Another draft genome of Portunus trituberculatus and its Hox gene families provides insights of decapod evolution.</title>
        <authorList>
            <person name="Jeong J.-H."/>
            <person name="Song I."/>
            <person name="Kim S."/>
            <person name="Choi T."/>
            <person name="Kim D."/>
            <person name="Ryu S."/>
            <person name="Kim W."/>
        </authorList>
    </citation>
    <scope>NUCLEOTIDE SEQUENCE [LARGE SCALE GENOMIC DNA]</scope>
    <source>
        <tissue evidence="1">Muscle</tissue>
    </source>
</reference>
<protein>
    <submittedName>
        <fullName evidence="1">Uncharacterized protein</fullName>
    </submittedName>
</protein>
<proteinExistence type="predicted"/>
<evidence type="ECO:0000313" key="2">
    <source>
        <dbReference type="Proteomes" id="UP000324222"/>
    </source>
</evidence>
<sequence length="135" mass="15349">MSDLLLYCSVVDARPEVRRNNRQEQVWCNTSIIKCDFRLALFLGCRDVVKGFACPSIIRVELIRSQPITAARLTCQRPLPRLSSSSVTRRREQGTHQPAVFRLCPISDRLTYMKIQTGNDAFYGGQVFMDAFACS</sequence>
<name>A0A5B7J115_PORTR</name>
<evidence type="ECO:0000313" key="1">
    <source>
        <dbReference type="EMBL" id="MPC91481.1"/>
    </source>
</evidence>
<dbReference type="EMBL" id="VSRR010087933">
    <property type="protein sequence ID" value="MPC91481.1"/>
    <property type="molecule type" value="Genomic_DNA"/>
</dbReference>